<dbReference type="Proteomes" id="UP000724874">
    <property type="component" value="Unassembled WGS sequence"/>
</dbReference>
<name>A0A9P5NFA3_GYMJU</name>
<reference evidence="2" key="1">
    <citation type="submission" date="2020-11" db="EMBL/GenBank/DDBJ databases">
        <authorList>
            <consortium name="DOE Joint Genome Institute"/>
            <person name="Ahrendt S."/>
            <person name="Riley R."/>
            <person name="Andreopoulos W."/>
            <person name="LaButti K."/>
            <person name="Pangilinan J."/>
            <person name="Ruiz-duenas F.J."/>
            <person name="Barrasa J.M."/>
            <person name="Sanchez-Garcia M."/>
            <person name="Camarero S."/>
            <person name="Miyauchi S."/>
            <person name="Serrano A."/>
            <person name="Linde D."/>
            <person name="Babiker R."/>
            <person name="Drula E."/>
            <person name="Ayuso-Fernandez I."/>
            <person name="Pacheco R."/>
            <person name="Padilla G."/>
            <person name="Ferreira P."/>
            <person name="Barriuso J."/>
            <person name="Kellner H."/>
            <person name="Castanera R."/>
            <person name="Alfaro M."/>
            <person name="Ramirez L."/>
            <person name="Pisabarro A.G."/>
            <person name="Kuo A."/>
            <person name="Tritt A."/>
            <person name="Lipzen A."/>
            <person name="He G."/>
            <person name="Yan M."/>
            <person name="Ng V."/>
            <person name="Cullen D."/>
            <person name="Martin F."/>
            <person name="Rosso M.-N."/>
            <person name="Henrissat B."/>
            <person name="Hibbett D."/>
            <person name="Martinez A.T."/>
            <person name="Grigoriev I.V."/>
        </authorList>
    </citation>
    <scope>NUCLEOTIDE SEQUENCE</scope>
    <source>
        <strain evidence="2">AH 44721</strain>
    </source>
</reference>
<sequence>MSARATCFDSPFPVFSPFFPAHRLARCRAKAPPKGPRALLGSQQSSVIGALILHIVLATACCESQFRTASPQPPPRPALSLLQILSTAGSARHSNGPEKSSRKQSTTSAWSKTSQWPRRTTLKFRRS</sequence>
<proteinExistence type="predicted"/>
<evidence type="ECO:0000313" key="3">
    <source>
        <dbReference type="Proteomes" id="UP000724874"/>
    </source>
</evidence>
<accession>A0A9P5NFA3</accession>
<evidence type="ECO:0000256" key="1">
    <source>
        <dbReference type="SAM" id="MobiDB-lite"/>
    </source>
</evidence>
<organism evidence="2 3">
    <name type="scientific">Gymnopilus junonius</name>
    <name type="common">Spectacular rustgill mushroom</name>
    <name type="synonym">Gymnopilus spectabilis subsp. junonius</name>
    <dbReference type="NCBI Taxonomy" id="109634"/>
    <lineage>
        <taxon>Eukaryota</taxon>
        <taxon>Fungi</taxon>
        <taxon>Dikarya</taxon>
        <taxon>Basidiomycota</taxon>
        <taxon>Agaricomycotina</taxon>
        <taxon>Agaricomycetes</taxon>
        <taxon>Agaricomycetidae</taxon>
        <taxon>Agaricales</taxon>
        <taxon>Agaricineae</taxon>
        <taxon>Hymenogastraceae</taxon>
        <taxon>Gymnopilus</taxon>
    </lineage>
</organism>
<gene>
    <name evidence="2" type="ORF">CPB84DRAFT_1965045</name>
</gene>
<comment type="caution">
    <text evidence="2">The sequence shown here is derived from an EMBL/GenBank/DDBJ whole genome shotgun (WGS) entry which is preliminary data.</text>
</comment>
<feature type="region of interest" description="Disordered" evidence="1">
    <location>
        <begin position="89"/>
        <end position="127"/>
    </location>
</feature>
<keyword evidence="3" id="KW-1185">Reference proteome</keyword>
<dbReference type="AlphaFoldDB" id="A0A9P5NFA3"/>
<evidence type="ECO:0000313" key="2">
    <source>
        <dbReference type="EMBL" id="KAF8884231.1"/>
    </source>
</evidence>
<protein>
    <submittedName>
        <fullName evidence="2">Uncharacterized protein</fullName>
    </submittedName>
</protein>
<dbReference type="EMBL" id="JADNYJ010000110">
    <property type="protein sequence ID" value="KAF8884231.1"/>
    <property type="molecule type" value="Genomic_DNA"/>
</dbReference>
<feature type="compositionally biased region" description="Polar residues" evidence="1">
    <location>
        <begin position="103"/>
        <end position="118"/>
    </location>
</feature>